<dbReference type="GO" id="GO:0003677">
    <property type="term" value="F:DNA binding"/>
    <property type="evidence" value="ECO:0007669"/>
    <property type="project" value="InterPro"/>
</dbReference>
<proteinExistence type="predicted"/>
<dbReference type="InterPro" id="IPR007219">
    <property type="entry name" value="XnlR_reg_dom"/>
</dbReference>
<feature type="domain" description="Zn(2)-C6 fungal-type" evidence="6">
    <location>
        <begin position="30"/>
        <end position="63"/>
    </location>
</feature>
<reference evidence="7" key="1">
    <citation type="journal article" date="2021" name="Nat. Commun.">
        <title>Genetic determinants of endophytism in the Arabidopsis root mycobiome.</title>
        <authorList>
            <person name="Mesny F."/>
            <person name="Miyauchi S."/>
            <person name="Thiergart T."/>
            <person name="Pickel B."/>
            <person name="Atanasova L."/>
            <person name="Karlsson M."/>
            <person name="Huettel B."/>
            <person name="Barry K.W."/>
            <person name="Haridas S."/>
            <person name="Chen C."/>
            <person name="Bauer D."/>
            <person name="Andreopoulos W."/>
            <person name="Pangilinan J."/>
            <person name="LaButti K."/>
            <person name="Riley R."/>
            <person name="Lipzen A."/>
            <person name="Clum A."/>
            <person name="Drula E."/>
            <person name="Henrissat B."/>
            <person name="Kohler A."/>
            <person name="Grigoriev I.V."/>
            <person name="Martin F.M."/>
            <person name="Hacquard S."/>
        </authorList>
    </citation>
    <scope>NUCLEOTIDE SEQUENCE</scope>
    <source>
        <strain evidence="7">MPI-CAGE-AT-0147</strain>
    </source>
</reference>
<dbReference type="SUPFAM" id="SSF57701">
    <property type="entry name" value="Zn2/Cys6 DNA-binding domain"/>
    <property type="match status" value="1"/>
</dbReference>
<evidence type="ECO:0000313" key="8">
    <source>
        <dbReference type="Proteomes" id="UP000738349"/>
    </source>
</evidence>
<evidence type="ECO:0000256" key="3">
    <source>
        <dbReference type="ARBA" id="ARBA00023163"/>
    </source>
</evidence>
<protein>
    <recommendedName>
        <fullName evidence="6">Zn(2)-C6 fungal-type domain-containing protein</fullName>
    </recommendedName>
</protein>
<dbReference type="PANTHER" id="PTHR47840:SF1">
    <property type="entry name" value="ZN(II)2CYS6 TRANSCRIPTION FACTOR (EUROFUNG)"/>
    <property type="match status" value="1"/>
</dbReference>
<dbReference type="OrthoDB" id="5392779at2759"/>
<keyword evidence="4" id="KW-0539">Nucleus</keyword>
<dbReference type="AlphaFoldDB" id="A0A9P9F9V8"/>
<evidence type="ECO:0000313" key="7">
    <source>
        <dbReference type="EMBL" id="KAH7156642.1"/>
    </source>
</evidence>
<dbReference type="GO" id="GO:0006351">
    <property type="term" value="P:DNA-templated transcription"/>
    <property type="evidence" value="ECO:0007669"/>
    <property type="project" value="InterPro"/>
</dbReference>
<dbReference type="CDD" id="cd12148">
    <property type="entry name" value="fungal_TF_MHR"/>
    <property type="match status" value="1"/>
</dbReference>
<feature type="compositionally biased region" description="Polar residues" evidence="5">
    <location>
        <begin position="1"/>
        <end position="12"/>
    </location>
</feature>
<comment type="caution">
    <text evidence="7">The sequence shown here is derived from an EMBL/GenBank/DDBJ whole genome shotgun (WGS) entry which is preliminary data.</text>
</comment>
<dbReference type="SMART" id="SM00906">
    <property type="entry name" value="Fungal_trans"/>
    <property type="match status" value="1"/>
</dbReference>
<feature type="region of interest" description="Disordered" evidence="5">
    <location>
        <begin position="99"/>
        <end position="143"/>
    </location>
</feature>
<gene>
    <name evidence="7" type="ORF">EDB81DRAFT_787559</name>
</gene>
<dbReference type="EMBL" id="JAGMUV010000005">
    <property type="protein sequence ID" value="KAH7156642.1"/>
    <property type="molecule type" value="Genomic_DNA"/>
</dbReference>
<dbReference type="SMART" id="SM00066">
    <property type="entry name" value="GAL4"/>
    <property type="match status" value="1"/>
</dbReference>
<dbReference type="PANTHER" id="PTHR47840">
    <property type="entry name" value="ZN(II)2CYS6 TRANSCRIPTION FACTOR (EUROFUNG)-RELATED"/>
    <property type="match status" value="1"/>
</dbReference>
<dbReference type="PROSITE" id="PS50048">
    <property type="entry name" value="ZN2_CY6_FUNGAL_2"/>
    <property type="match status" value="1"/>
</dbReference>
<feature type="compositionally biased region" description="Polar residues" evidence="5">
    <location>
        <begin position="667"/>
        <end position="690"/>
    </location>
</feature>
<dbReference type="InterPro" id="IPR036864">
    <property type="entry name" value="Zn2-C6_fun-type_DNA-bd_sf"/>
</dbReference>
<dbReference type="Pfam" id="PF00172">
    <property type="entry name" value="Zn_clus"/>
    <property type="match status" value="1"/>
</dbReference>
<keyword evidence="1" id="KW-0479">Metal-binding</keyword>
<dbReference type="InterPro" id="IPR001138">
    <property type="entry name" value="Zn2Cys6_DnaBD"/>
</dbReference>
<evidence type="ECO:0000256" key="1">
    <source>
        <dbReference type="ARBA" id="ARBA00022723"/>
    </source>
</evidence>
<sequence length="739" mass="82364">MRESQVTSQASSLVEAPAAKRRKLRKGTQSCWECRRRKARCTFAAGAVEDDVCQGCRRRGTACLSQEFPDQPPMPGSNRHIVDRLDQVEALVGQLIKAASNDTDGPLTRSPVPRPSHDSFPCPVSSSSSEDLRPASTTLNRSSTVVHSEQPVTVLDQHHDICKRLLAAWPSQQDLNLILSIPVDLSSIIHAKICSQTSNLTGLAFRSSKALLQLPPPGSHPVLIARQLLVLGNFLQGTKASSAALFQGLSRSCEEIMTRAVKTAHSMVTCNDELVASVEGIECIMLEGLYENYSGDLRRSWLAARRAIMIAQMLGLNRGVKPTSLTGVECKPDHMWFRLIQFDRYLSLMLGFPQSSLEDRFASPEVLESCDMPERMQRLTCVAAGRILQRSSAELYDTAATKTIDKMLRDASSVMPAQWWVAPMLSTCRGPEETIRETLRLNDQFVHYHLLLQLHLPCLLQLDSAHEYGYNRMTAVTASREILSRFLSFHPFRSADHDCPGVDILVFVSSAALCLAHINDRTRRGNDEHGFHFLAHQRLSDRGILESVLDRMQQNAHTNNAAMATKVSDLLEHLLPIEEDVVAGGVYTAFFFPRLPEEEDLGCKVKVIDDGDDLSVYLPYFPVLKIKRQQYRTDTSQIISTEECASLPSYSIEARAAQRLRGEHPKATTSGDEPNLTPTTNTTWQNMPLPQPTTLVNTSNLGNFDDSEAMGEIWFHQDEDNSFIDSLFYRNTGLEALDV</sequence>
<evidence type="ECO:0000256" key="5">
    <source>
        <dbReference type="SAM" id="MobiDB-lite"/>
    </source>
</evidence>
<dbReference type="PROSITE" id="PS00463">
    <property type="entry name" value="ZN2_CY6_FUNGAL_1"/>
    <property type="match status" value="1"/>
</dbReference>
<evidence type="ECO:0000259" key="6">
    <source>
        <dbReference type="PROSITE" id="PS50048"/>
    </source>
</evidence>
<organism evidence="7 8">
    <name type="scientific">Dactylonectria macrodidyma</name>
    <dbReference type="NCBI Taxonomy" id="307937"/>
    <lineage>
        <taxon>Eukaryota</taxon>
        <taxon>Fungi</taxon>
        <taxon>Dikarya</taxon>
        <taxon>Ascomycota</taxon>
        <taxon>Pezizomycotina</taxon>
        <taxon>Sordariomycetes</taxon>
        <taxon>Hypocreomycetidae</taxon>
        <taxon>Hypocreales</taxon>
        <taxon>Nectriaceae</taxon>
        <taxon>Dactylonectria</taxon>
    </lineage>
</organism>
<keyword evidence="2" id="KW-0805">Transcription regulation</keyword>
<dbReference type="CDD" id="cd00067">
    <property type="entry name" value="GAL4"/>
    <property type="match status" value="1"/>
</dbReference>
<evidence type="ECO:0000256" key="2">
    <source>
        <dbReference type="ARBA" id="ARBA00023015"/>
    </source>
</evidence>
<name>A0A9P9F9V8_9HYPO</name>
<feature type="region of interest" description="Disordered" evidence="5">
    <location>
        <begin position="660"/>
        <end position="690"/>
    </location>
</feature>
<dbReference type="GO" id="GO:0008270">
    <property type="term" value="F:zinc ion binding"/>
    <property type="evidence" value="ECO:0007669"/>
    <property type="project" value="InterPro"/>
</dbReference>
<dbReference type="GO" id="GO:0000981">
    <property type="term" value="F:DNA-binding transcription factor activity, RNA polymerase II-specific"/>
    <property type="evidence" value="ECO:0007669"/>
    <property type="project" value="InterPro"/>
</dbReference>
<dbReference type="Gene3D" id="4.10.240.10">
    <property type="entry name" value="Zn(2)-C6 fungal-type DNA-binding domain"/>
    <property type="match status" value="1"/>
</dbReference>
<evidence type="ECO:0000256" key="4">
    <source>
        <dbReference type="ARBA" id="ARBA00023242"/>
    </source>
</evidence>
<keyword evidence="8" id="KW-1185">Reference proteome</keyword>
<feature type="region of interest" description="Disordered" evidence="5">
    <location>
        <begin position="1"/>
        <end position="27"/>
    </location>
</feature>
<keyword evidence="3" id="KW-0804">Transcription</keyword>
<accession>A0A9P9F9V8</accession>
<dbReference type="Proteomes" id="UP000738349">
    <property type="component" value="Unassembled WGS sequence"/>
</dbReference>